<dbReference type="GO" id="GO:0097361">
    <property type="term" value="C:cytosolic [4Fe-4S] assembly targeting complex"/>
    <property type="evidence" value="ECO:0007669"/>
    <property type="project" value="InterPro"/>
</dbReference>
<organism evidence="6 7">
    <name type="scientific">Schizothecium vesticola</name>
    <dbReference type="NCBI Taxonomy" id="314040"/>
    <lineage>
        <taxon>Eukaryota</taxon>
        <taxon>Fungi</taxon>
        <taxon>Dikarya</taxon>
        <taxon>Ascomycota</taxon>
        <taxon>Pezizomycotina</taxon>
        <taxon>Sordariomycetes</taxon>
        <taxon>Sordariomycetidae</taxon>
        <taxon>Sordariales</taxon>
        <taxon>Schizotheciaceae</taxon>
        <taxon>Schizothecium</taxon>
    </lineage>
</organism>
<dbReference type="InterPro" id="IPR001680">
    <property type="entry name" value="WD40_rpt"/>
</dbReference>
<feature type="compositionally biased region" description="Polar residues" evidence="5">
    <location>
        <begin position="1"/>
        <end position="16"/>
    </location>
</feature>
<dbReference type="InterPro" id="IPR020472">
    <property type="entry name" value="WD40_PAC1"/>
</dbReference>
<proteinExistence type="inferred from homology"/>
<evidence type="ECO:0000256" key="5">
    <source>
        <dbReference type="SAM" id="MobiDB-lite"/>
    </source>
</evidence>
<dbReference type="AlphaFoldDB" id="A0AA40EJY0"/>
<evidence type="ECO:0000256" key="2">
    <source>
        <dbReference type="ARBA" id="ARBA00022737"/>
    </source>
</evidence>
<dbReference type="PRINTS" id="PR00320">
    <property type="entry name" value="GPROTEINBRPT"/>
</dbReference>
<feature type="repeat" description="WD" evidence="4">
    <location>
        <begin position="141"/>
        <end position="173"/>
    </location>
</feature>
<dbReference type="EMBL" id="JAUKUD010000006">
    <property type="protein sequence ID" value="KAK0740681.1"/>
    <property type="molecule type" value="Genomic_DNA"/>
</dbReference>
<gene>
    <name evidence="3" type="primary">CIA1</name>
    <name evidence="6" type="ORF">B0T18DRAFT_440253</name>
</gene>
<dbReference type="PROSITE" id="PS50294">
    <property type="entry name" value="WD_REPEATS_REGION"/>
    <property type="match status" value="1"/>
</dbReference>
<dbReference type="GO" id="GO:0016226">
    <property type="term" value="P:iron-sulfur cluster assembly"/>
    <property type="evidence" value="ECO:0007669"/>
    <property type="project" value="UniProtKB-UniRule"/>
</dbReference>
<evidence type="ECO:0000256" key="4">
    <source>
        <dbReference type="PROSITE-ProRule" id="PRU00221"/>
    </source>
</evidence>
<comment type="function">
    <text evidence="3">Essential component of the cytosolic iron-sulfur (Fe/S) protein assembly machinery. Required for the maturation of extramitochondrial Fe/S proteins.</text>
</comment>
<accession>A0AA40EJY0</accession>
<feature type="region of interest" description="Disordered" evidence="5">
    <location>
        <begin position="1"/>
        <end position="21"/>
    </location>
</feature>
<dbReference type="InterPro" id="IPR015943">
    <property type="entry name" value="WD40/YVTN_repeat-like_dom_sf"/>
</dbReference>
<dbReference type="PANTHER" id="PTHR19920">
    <property type="entry name" value="WD40 PROTEIN CIAO1"/>
    <property type="match status" value="1"/>
</dbReference>
<name>A0AA40EJY0_9PEZI</name>
<keyword evidence="1 4" id="KW-0853">WD repeat</keyword>
<keyword evidence="7" id="KW-1185">Reference proteome</keyword>
<evidence type="ECO:0000313" key="6">
    <source>
        <dbReference type="EMBL" id="KAK0740681.1"/>
    </source>
</evidence>
<sequence length="407" mass="44501">MTTPSDPEKQPPSSALTPLPPFRPDLYQRAWLSIPHPTLPLLATAHATSVTIFSLANLTQHSTLTGGHARSVRSVAWQPTTTTIDNNNNNNNTLRLVTGSFDATAGVWSYRDKTHSPSALEQDVTGGDSDDSDEWEFNLVLEGHDNEIKSCAFNPAGNLLATCSRDKSIWIWEDVGGDGDDGGDWETVVVLQEHDADVKAIAWCPDVRGRNEVKGVFSVEVLASASYDDTVRIWREEDGEGEWACVAVLEGGGGTGGRFPRLVTASADGGVRIWEREEAEEEEDVGAAGSNPWGAIPGTVRREMREEWTCKAVLPRVHTRDVYSVAWSGKSGIVATTGSDGVMALYREEGNGWKLVDKVEEAHGPYEVNHVTWCKRWDAGTEMKGEEEMLVTTGDDGVVRPWQVRIA</sequence>
<dbReference type="SUPFAM" id="SSF50978">
    <property type="entry name" value="WD40 repeat-like"/>
    <property type="match status" value="1"/>
</dbReference>
<dbReference type="HAMAP" id="MF_03037">
    <property type="entry name" value="ciao1"/>
    <property type="match status" value="1"/>
</dbReference>
<dbReference type="Gene3D" id="2.130.10.10">
    <property type="entry name" value="YVTN repeat-like/Quinoprotein amine dehydrogenase"/>
    <property type="match status" value="1"/>
</dbReference>
<dbReference type="PANTHER" id="PTHR19920:SF0">
    <property type="entry name" value="CYTOSOLIC IRON-SULFUR PROTEIN ASSEMBLY PROTEIN CIAO1-RELATED"/>
    <property type="match status" value="1"/>
</dbReference>
<dbReference type="InterPro" id="IPR028608">
    <property type="entry name" value="CIAO1/Cia1"/>
</dbReference>
<keyword evidence="2" id="KW-0677">Repeat</keyword>
<dbReference type="Pfam" id="PF00400">
    <property type="entry name" value="WD40"/>
    <property type="match status" value="4"/>
</dbReference>
<reference evidence="6" key="1">
    <citation type="submission" date="2023-06" db="EMBL/GenBank/DDBJ databases">
        <title>Genome-scale phylogeny and comparative genomics of the fungal order Sordariales.</title>
        <authorList>
            <consortium name="Lawrence Berkeley National Laboratory"/>
            <person name="Hensen N."/>
            <person name="Bonometti L."/>
            <person name="Westerberg I."/>
            <person name="Brannstrom I.O."/>
            <person name="Guillou S."/>
            <person name="Cros-Aarteil S."/>
            <person name="Calhoun S."/>
            <person name="Haridas S."/>
            <person name="Kuo A."/>
            <person name="Mondo S."/>
            <person name="Pangilinan J."/>
            <person name="Riley R."/>
            <person name="LaButti K."/>
            <person name="Andreopoulos B."/>
            <person name="Lipzen A."/>
            <person name="Chen C."/>
            <person name="Yanf M."/>
            <person name="Daum C."/>
            <person name="Ng V."/>
            <person name="Clum A."/>
            <person name="Steindorff A."/>
            <person name="Ohm R."/>
            <person name="Martin F."/>
            <person name="Silar P."/>
            <person name="Natvig D."/>
            <person name="Lalanne C."/>
            <person name="Gautier V."/>
            <person name="Ament-velasquez S.L."/>
            <person name="Kruys A."/>
            <person name="Hutchinson M.I."/>
            <person name="Powell A.J."/>
            <person name="Barry K."/>
            <person name="Miller A.N."/>
            <person name="Grigoriev I.V."/>
            <person name="Debuchy R."/>
            <person name="Gladieux P."/>
            <person name="Thoren M.H."/>
            <person name="Johannesson H."/>
        </authorList>
    </citation>
    <scope>NUCLEOTIDE SEQUENCE</scope>
    <source>
        <strain evidence="6">SMH3187-1</strain>
    </source>
</reference>
<evidence type="ECO:0000313" key="7">
    <source>
        <dbReference type="Proteomes" id="UP001172155"/>
    </source>
</evidence>
<comment type="similarity">
    <text evidence="3">Belongs to the WD repeat CIA1 family.</text>
</comment>
<protein>
    <recommendedName>
        <fullName evidence="3">Probable cytosolic iron-sulfur protein assembly protein 1</fullName>
    </recommendedName>
</protein>
<feature type="repeat" description="WD" evidence="4">
    <location>
        <begin position="262"/>
        <end position="284"/>
    </location>
</feature>
<dbReference type="InterPro" id="IPR036322">
    <property type="entry name" value="WD40_repeat_dom_sf"/>
</dbReference>
<evidence type="ECO:0000256" key="3">
    <source>
        <dbReference type="HAMAP-Rule" id="MF_03037"/>
    </source>
</evidence>
<dbReference type="PROSITE" id="PS50082">
    <property type="entry name" value="WD_REPEATS_2"/>
    <property type="match status" value="2"/>
</dbReference>
<dbReference type="Proteomes" id="UP001172155">
    <property type="component" value="Unassembled WGS sequence"/>
</dbReference>
<dbReference type="SMART" id="SM00320">
    <property type="entry name" value="WD40"/>
    <property type="match status" value="6"/>
</dbReference>
<comment type="caution">
    <text evidence="6">The sequence shown here is derived from an EMBL/GenBank/DDBJ whole genome shotgun (WGS) entry which is preliminary data.</text>
</comment>
<evidence type="ECO:0000256" key="1">
    <source>
        <dbReference type="ARBA" id="ARBA00022574"/>
    </source>
</evidence>